<feature type="region of interest" description="Disordered" evidence="1">
    <location>
        <begin position="189"/>
        <end position="249"/>
    </location>
</feature>
<comment type="caution">
    <text evidence="2">The sequence shown here is derived from an EMBL/GenBank/DDBJ whole genome shotgun (WGS) entry which is preliminary data.</text>
</comment>
<evidence type="ECO:0000256" key="1">
    <source>
        <dbReference type="SAM" id="MobiDB-lite"/>
    </source>
</evidence>
<evidence type="ECO:0000313" key="3">
    <source>
        <dbReference type="Proteomes" id="UP001558713"/>
    </source>
</evidence>
<protein>
    <recommendedName>
        <fullName evidence="4">Rho guanine nucleotide exchange factor</fullName>
    </recommendedName>
</protein>
<organism evidence="2 3">
    <name type="scientific">Cardamine amara subsp. amara</name>
    <dbReference type="NCBI Taxonomy" id="228776"/>
    <lineage>
        <taxon>Eukaryota</taxon>
        <taxon>Viridiplantae</taxon>
        <taxon>Streptophyta</taxon>
        <taxon>Embryophyta</taxon>
        <taxon>Tracheophyta</taxon>
        <taxon>Spermatophyta</taxon>
        <taxon>Magnoliopsida</taxon>
        <taxon>eudicotyledons</taxon>
        <taxon>Gunneridae</taxon>
        <taxon>Pentapetalae</taxon>
        <taxon>rosids</taxon>
        <taxon>malvids</taxon>
        <taxon>Brassicales</taxon>
        <taxon>Brassicaceae</taxon>
        <taxon>Cardamineae</taxon>
        <taxon>Cardamine</taxon>
    </lineage>
</organism>
<dbReference type="PANTHER" id="PTHR33527">
    <property type="entry name" value="OS07G0274300 PROTEIN"/>
    <property type="match status" value="1"/>
</dbReference>
<feature type="compositionally biased region" description="Acidic residues" evidence="1">
    <location>
        <begin position="240"/>
        <end position="249"/>
    </location>
</feature>
<name>A0ABD1B0I0_CARAN</name>
<dbReference type="Proteomes" id="UP001558713">
    <property type="component" value="Unassembled WGS sequence"/>
</dbReference>
<dbReference type="EMBL" id="JBANAX010000425">
    <property type="protein sequence ID" value="KAL1209229.1"/>
    <property type="molecule type" value="Genomic_DNA"/>
</dbReference>
<proteinExistence type="predicted"/>
<sequence length="351" mass="40557">MSSTYFPLFFPDASAATEVVVTPQQFCAFHRIDRILYSRLVFVLNRDRNQSYEVFSFLFMLEQSGYARNIIAYLVSLPDEFVDLVANEVVVCLSFLRNQAFSTNFFAANANYDHNSIIPLIVEMTRGKITLRVIHQNREVFLEGLVNNINEICRSAFNDIWVRADMYNKKRWVALEREKAIEEMQNLSLTKSAQQGSTSRLSVRQETTSRPSVQQVTTYRPNVRQETMVPQPPPPPHVEEEAENTTVEEETEEKEKVDMLPADDRTVFLTFSKGYPITEEEVRVYFTRKFGEVIETILMPDAEVHGQALFAKMVLKMCYASKMENIVTASNKNKFTINGKHVWARKYVPKI</sequence>
<dbReference type="AlphaFoldDB" id="A0ABD1B0I0"/>
<evidence type="ECO:0008006" key="4">
    <source>
        <dbReference type="Google" id="ProtNLM"/>
    </source>
</evidence>
<reference evidence="2 3" key="1">
    <citation type="submission" date="2024-04" db="EMBL/GenBank/DDBJ databases">
        <title>Genome assembly C_amara_ONT_v2.</title>
        <authorList>
            <person name="Yant L."/>
            <person name="Moore C."/>
            <person name="Slenker M."/>
        </authorList>
    </citation>
    <scope>NUCLEOTIDE SEQUENCE [LARGE SCALE GENOMIC DNA]</scope>
    <source>
        <tissue evidence="2">Leaf</tissue>
    </source>
</reference>
<evidence type="ECO:0000313" key="2">
    <source>
        <dbReference type="EMBL" id="KAL1209229.1"/>
    </source>
</evidence>
<gene>
    <name evidence="2" type="ORF">V5N11_015981</name>
</gene>
<dbReference type="PANTHER" id="PTHR33527:SF52">
    <property type="entry name" value="F13F21.27 PROTEIN"/>
    <property type="match status" value="1"/>
</dbReference>
<accession>A0ABD1B0I0</accession>
<keyword evidence="3" id="KW-1185">Reference proteome</keyword>
<feature type="compositionally biased region" description="Polar residues" evidence="1">
    <location>
        <begin position="189"/>
        <end position="220"/>
    </location>
</feature>